<dbReference type="STRING" id="35128.B8BQR4"/>
<dbReference type="InterPro" id="IPR014026">
    <property type="entry name" value="UDP-Glc/GDP-Man_DH_dimer"/>
</dbReference>
<comment type="catalytic activity">
    <reaction evidence="6 7">
        <text>UDP-alpha-D-glucose + 2 NAD(+) + H2O = UDP-alpha-D-glucuronate + 2 NADH + 3 H(+)</text>
        <dbReference type="Rhea" id="RHEA:23596"/>
        <dbReference type="ChEBI" id="CHEBI:15377"/>
        <dbReference type="ChEBI" id="CHEBI:15378"/>
        <dbReference type="ChEBI" id="CHEBI:57540"/>
        <dbReference type="ChEBI" id="CHEBI:57945"/>
        <dbReference type="ChEBI" id="CHEBI:58052"/>
        <dbReference type="ChEBI" id="CHEBI:58885"/>
        <dbReference type="EC" id="1.1.1.22"/>
    </reaction>
</comment>
<dbReference type="Gene3D" id="1.20.5.100">
    <property type="entry name" value="Cytochrome c1, transmembrane anchor, C-terminal"/>
    <property type="match status" value="1"/>
</dbReference>
<sequence length="436" mass="47556">MKILVVGSGYVGLVTGCCFAEIGNHVTCADVDKAKIDNLNRGILPIYEPGLEEMAARNVKQHRLSYSSDPADALSNGPDVVFVAVGTPPRRDGGAHLGFIDDVAKLVAENITKNVVLVLKSTVPVGTNARVRNIVKNSKHQVHVVSNPEFLKEGEAVGDFLRPDRIVVGVSDGDEHARSTMNRLYHPVSLNSDKIVWMNAESAEMTKYVANTMLAMRISFMNEVAGLCEKVGADIHSVRHGVGSDQRIGGKFLYSGPGYGGSCFPKDVNALVHVGRDNDVEIELAVATDRVNQRQKGILVRKLRKHLGDLRGKKIAVWGLAFKPKTDDIRESPALTLIDGVLADGGIISAHDPIAADNAKDLYKDEITIVEDQYEAAEAADALVLVTEWRQYQSPDFERLKEIMAKPFVVDGRNIWSVYSLKELDFIYEGIGAIGS</sequence>
<dbReference type="PIRSF" id="PIRSF500134">
    <property type="entry name" value="UDPglc_DH_bac"/>
    <property type="match status" value="1"/>
</dbReference>
<dbReference type="SMART" id="SM00984">
    <property type="entry name" value="UDPG_MGDP_dh_C"/>
    <property type="match status" value="1"/>
</dbReference>
<evidence type="ECO:0000313" key="13">
    <source>
        <dbReference type="Proteomes" id="UP000001449"/>
    </source>
</evidence>
<dbReference type="InterPro" id="IPR014027">
    <property type="entry name" value="UDP-Glc/GDP-Man_DH_C"/>
</dbReference>
<dbReference type="Pfam" id="PF03721">
    <property type="entry name" value="UDPG_MGDP_dh_N"/>
    <property type="match status" value="1"/>
</dbReference>
<organism evidence="12 13">
    <name type="scientific">Thalassiosira pseudonana</name>
    <name type="common">Marine diatom</name>
    <name type="synonym">Cyclotella nana</name>
    <dbReference type="NCBI Taxonomy" id="35128"/>
    <lineage>
        <taxon>Eukaryota</taxon>
        <taxon>Sar</taxon>
        <taxon>Stramenopiles</taxon>
        <taxon>Ochrophyta</taxon>
        <taxon>Bacillariophyta</taxon>
        <taxon>Coscinodiscophyceae</taxon>
        <taxon>Thalassiosirophycidae</taxon>
        <taxon>Thalassiosirales</taxon>
        <taxon>Thalassiosiraceae</taxon>
        <taxon>Thalassiosira</taxon>
    </lineage>
</organism>
<evidence type="ECO:0000256" key="2">
    <source>
        <dbReference type="ARBA" id="ARBA00006601"/>
    </source>
</evidence>
<dbReference type="PROSITE" id="PS51257">
    <property type="entry name" value="PROKAR_LIPOPROTEIN"/>
    <property type="match status" value="1"/>
</dbReference>
<dbReference type="HOGENOM" id="CLU_023810_1_2_1"/>
<feature type="binding site" evidence="10">
    <location>
        <position position="266"/>
    </location>
    <ligand>
        <name>NAD(+)</name>
        <dbReference type="ChEBI" id="CHEBI:57540"/>
    </ligand>
</feature>
<feature type="binding site" evidence="10">
    <location>
        <position position="330"/>
    </location>
    <ligand>
        <name>NAD(+)</name>
        <dbReference type="ChEBI" id="CHEBI:57540"/>
    </ligand>
</feature>
<dbReference type="AlphaFoldDB" id="B8BQR4"/>
<feature type="binding site" evidence="9">
    <location>
        <begin position="150"/>
        <end position="153"/>
    </location>
    <ligand>
        <name>substrate</name>
    </ligand>
</feature>
<feature type="binding site" evidence="10">
    <location>
        <position position="153"/>
    </location>
    <ligand>
        <name>NAD(+)</name>
        <dbReference type="ChEBI" id="CHEBI:57540"/>
    </ligand>
</feature>
<feature type="domain" description="UDP-glucose/GDP-mannose dehydrogenase C-terminal" evidence="11">
    <location>
        <begin position="316"/>
        <end position="418"/>
    </location>
</feature>
<dbReference type="RefSeq" id="XP_002286770.1">
    <property type="nucleotide sequence ID" value="XM_002286734.1"/>
</dbReference>
<protein>
    <recommendedName>
        <fullName evidence="3 7">UDP-glucose 6-dehydrogenase</fullName>
        <ecNumber evidence="3 7">1.1.1.22</ecNumber>
    </recommendedName>
</protein>
<dbReference type="InParanoid" id="B8BQR4"/>
<dbReference type="InterPro" id="IPR036291">
    <property type="entry name" value="NAD(P)-bd_dom_sf"/>
</dbReference>
<evidence type="ECO:0000256" key="3">
    <source>
        <dbReference type="ARBA" id="ARBA00012954"/>
    </source>
</evidence>
<reference evidence="12 13" key="2">
    <citation type="journal article" date="2008" name="Nature">
        <title>The Phaeodactylum genome reveals the evolutionary history of diatom genomes.</title>
        <authorList>
            <person name="Bowler C."/>
            <person name="Allen A.E."/>
            <person name="Badger J.H."/>
            <person name="Grimwood J."/>
            <person name="Jabbari K."/>
            <person name="Kuo A."/>
            <person name="Maheswari U."/>
            <person name="Martens C."/>
            <person name="Maumus F."/>
            <person name="Otillar R.P."/>
            <person name="Rayko E."/>
            <person name="Salamov A."/>
            <person name="Vandepoele K."/>
            <person name="Beszteri B."/>
            <person name="Gruber A."/>
            <person name="Heijde M."/>
            <person name="Katinka M."/>
            <person name="Mock T."/>
            <person name="Valentin K."/>
            <person name="Verret F."/>
            <person name="Berges J.A."/>
            <person name="Brownlee C."/>
            <person name="Cadoret J.P."/>
            <person name="Chiovitti A."/>
            <person name="Choi C.J."/>
            <person name="Coesel S."/>
            <person name="De Martino A."/>
            <person name="Detter J.C."/>
            <person name="Durkin C."/>
            <person name="Falciatore A."/>
            <person name="Fournet J."/>
            <person name="Haruta M."/>
            <person name="Huysman M.J."/>
            <person name="Jenkins B.D."/>
            <person name="Jiroutova K."/>
            <person name="Jorgensen R.E."/>
            <person name="Joubert Y."/>
            <person name="Kaplan A."/>
            <person name="Kroger N."/>
            <person name="Kroth P.G."/>
            <person name="La Roche J."/>
            <person name="Lindquist E."/>
            <person name="Lommer M."/>
            <person name="Martin-Jezequel V."/>
            <person name="Lopez P.J."/>
            <person name="Lucas S."/>
            <person name="Mangogna M."/>
            <person name="McGinnis K."/>
            <person name="Medlin L.K."/>
            <person name="Montsant A."/>
            <person name="Oudot-Le Secq M.P."/>
            <person name="Napoli C."/>
            <person name="Obornik M."/>
            <person name="Parker M.S."/>
            <person name="Petit J.L."/>
            <person name="Porcel B.M."/>
            <person name="Poulsen N."/>
            <person name="Robison M."/>
            <person name="Rychlewski L."/>
            <person name="Rynearson T.A."/>
            <person name="Schmutz J."/>
            <person name="Shapiro H."/>
            <person name="Siaut M."/>
            <person name="Stanley M."/>
            <person name="Sussman M.R."/>
            <person name="Taylor A.R."/>
            <person name="Vardi A."/>
            <person name="von Dassow P."/>
            <person name="Vyverman W."/>
            <person name="Willis A."/>
            <person name="Wyrwicz L.S."/>
            <person name="Rokhsar D.S."/>
            <person name="Weissenbach J."/>
            <person name="Armbrust E.V."/>
            <person name="Green B.R."/>
            <person name="Van de Peer Y."/>
            <person name="Grigoriev I.V."/>
        </authorList>
    </citation>
    <scope>NUCLEOTIDE SEQUENCE [LARGE SCALE GENOMIC DNA]</scope>
    <source>
        <strain evidence="12 13">CCMP1335</strain>
    </source>
</reference>
<evidence type="ECO:0000256" key="4">
    <source>
        <dbReference type="ARBA" id="ARBA00023002"/>
    </source>
</evidence>
<feature type="binding site" evidence="10">
    <location>
        <position position="87"/>
    </location>
    <ligand>
        <name>NAD(+)</name>
        <dbReference type="ChEBI" id="CHEBI:57540"/>
    </ligand>
</feature>
<dbReference type="EMBL" id="CM000638">
    <property type="protein sequence ID" value="EED96411.1"/>
    <property type="molecule type" value="Genomic_DNA"/>
</dbReference>
<feature type="active site" description="Nucleophile" evidence="8">
    <location>
        <position position="263"/>
    </location>
</feature>
<evidence type="ECO:0000259" key="11">
    <source>
        <dbReference type="SMART" id="SM00984"/>
    </source>
</evidence>
<dbReference type="EC" id="1.1.1.22" evidence="3 7"/>
<dbReference type="GO" id="GO:0000271">
    <property type="term" value="P:polysaccharide biosynthetic process"/>
    <property type="evidence" value="ECO:0007669"/>
    <property type="project" value="InterPro"/>
</dbReference>
<evidence type="ECO:0000256" key="10">
    <source>
        <dbReference type="PIRSR" id="PIRSR500134-3"/>
    </source>
</evidence>
<dbReference type="Gene3D" id="3.40.50.720">
    <property type="entry name" value="NAD(P)-binding Rossmann-like Domain"/>
    <property type="match status" value="2"/>
</dbReference>
<dbReference type="InterPro" id="IPR017476">
    <property type="entry name" value="UDP-Glc/GDP-Man"/>
</dbReference>
<keyword evidence="13" id="KW-1185">Reference proteome</keyword>
<dbReference type="eggNOG" id="KOG2666">
    <property type="taxonomic scope" value="Eukaryota"/>
</dbReference>
<feature type="binding site" evidence="10">
    <location>
        <position position="30"/>
    </location>
    <ligand>
        <name>NAD(+)</name>
        <dbReference type="ChEBI" id="CHEBI:57540"/>
    </ligand>
</feature>
<feature type="binding site" evidence="9">
    <location>
        <position position="207"/>
    </location>
    <ligand>
        <name>substrate</name>
    </ligand>
</feature>
<evidence type="ECO:0000256" key="9">
    <source>
        <dbReference type="PIRSR" id="PIRSR500134-2"/>
    </source>
</evidence>
<evidence type="ECO:0000256" key="6">
    <source>
        <dbReference type="ARBA" id="ARBA00047473"/>
    </source>
</evidence>
<dbReference type="PANTHER" id="PTHR43750:SF3">
    <property type="entry name" value="UDP-GLUCOSE 6-DEHYDROGENASE TUAD"/>
    <property type="match status" value="1"/>
</dbReference>
<comment type="similarity">
    <text evidence="2 7">Belongs to the UDP-glucose/GDP-mannose dehydrogenase family.</text>
</comment>
<evidence type="ECO:0000256" key="1">
    <source>
        <dbReference type="ARBA" id="ARBA00004701"/>
    </source>
</evidence>
<dbReference type="GO" id="GO:0051287">
    <property type="term" value="F:NAD binding"/>
    <property type="evidence" value="ECO:0007669"/>
    <property type="project" value="InterPro"/>
</dbReference>
<dbReference type="KEGG" id="tps:THAPSDRAFT_31317"/>
<feature type="binding site" evidence="10">
    <location>
        <position position="122"/>
    </location>
    <ligand>
        <name>NAD(+)</name>
        <dbReference type="ChEBI" id="CHEBI:57540"/>
    </ligand>
</feature>
<gene>
    <name evidence="12" type="primary">UGDH2</name>
    <name evidence="12" type="ORF">THAPSDRAFT_31317</name>
</gene>
<feature type="binding site" evidence="10">
    <location>
        <position position="35"/>
    </location>
    <ligand>
        <name>NAD(+)</name>
        <dbReference type="ChEBI" id="CHEBI:57540"/>
    </ligand>
</feature>
<dbReference type="GO" id="GO:0006065">
    <property type="term" value="P:UDP-glucuronate biosynthetic process"/>
    <property type="evidence" value="ECO:0007669"/>
    <property type="project" value="UniProtKB-UniPathway"/>
</dbReference>
<dbReference type="PaxDb" id="35128-Thaps31317"/>
<dbReference type="SUPFAM" id="SSF52413">
    <property type="entry name" value="UDP-glucose/GDP-mannose dehydrogenase C-terminal domain"/>
    <property type="match status" value="1"/>
</dbReference>
<feature type="binding site" evidence="9">
    <location>
        <begin position="252"/>
        <end position="256"/>
    </location>
    <ligand>
        <name>substrate</name>
    </ligand>
</feature>
<dbReference type="InterPro" id="IPR036220">
    <property type="entry name" value="UDP-Glc/GDP-Man_DH_C_sf"/>
</dbReference>
<keyword evidence="4 7" id="KW-0560">Oxidoreductase</keyword>
<feature type="binding site" evidence="9">
    <location>
        <position position="260"/>
    </location>
    <ligand>
        <name>substrate</name>
    </ligand>
</feature>
<keyword evidence="5 7" id="KW-0520">NAD</keyword>
<evidence type="ECO:0000256" key="8">
    <source>
        <dbReference type="PIRSR" id="PIRSR500134-1"/>
    </source>
</evidence>
<dbReference type="OMA" id="FPLNICE"/>
<dbReference type="InterPro" id="IPR001732">
    <property type="entry name" value="UDP-Glc/GDP-Man_DH_N"/>
</dbReference>
<dbReference type="PRINTS" id="PR00411">
    <property type="entry name" value="PNDRDTASEI"/>
</dbReference>
<name>B8BQR4_THAPS</name>
<dbReference type="PANTHER" id="PTHR43750">
    <property type="entry name" value="UDP-GLUCOSE 6-DEHYDROGENASE TUAD"/>
    <property type="match status" value="1"/>
</dbReference>
<evidence type="ECO:0000256" key="7">
    <source>
        <dbReference type="PIRNR" id="PIRNR000124"/>
    </source>
</evidence>
<evidence type="ECO:0000256" key="5">
    <source>
        <dbReference type="ARBA" id="ARBA00023027"/>
    </source>
</evidence>
<dbReference type="UniPathway" id="UPA00038">
    <property type="reaction ID" value="UER00491"/>
</dbReference>
<dbReference type="Pfam" id="PF00984">
    <property type="entry name" value="UDPG_MGDP_dh"/>
    <property type="match status" value="1"/>
</dbReference>
<dbReference type="GO" id="GO:0003979">
    <property type="term" value="F:UDP-glucose 6-dehydrogenase activity"/>
    <property type="evidence" value="ECO:0007669"/>
    <property type="project" value="UniProtKB-EC"/>
</dbReference>
<feature type="binding site" evidence="9">
    <location>
        <position position="323"/>
    </location>
    <ligand>
        <name>substrate</name>
    </ligand>
</feature>
<proteinExistence type="inferred from homology"/>
<dbReference type="PIRSF" id="PIRSF000124">
    <property type="entry name" value="UDPglc_GDPman_dh"/>
    <property type="match status" value="1"/>
</dbReference>
<accession>B8BQR4</accession>
<dbReference type="SUPFAM" id="SSF48179">
    <property type="entry name" value="6-phosphogluconate dehydrogenase C-terminal domain-like"/>
    <property type="match status" value="1"/>
</dbReference>
<dbReference type="NCBIfam" id="TIGR03026">
    <property type="entry name" value="NDP-sugDHase"/>
    <property type="match status" value="1"/>
</dbReference>
<dbReference type="SUPFAM" id="SSF51735">
    <property type="entry name" value="NAD(P)-binding Rossmann-fold domains"/>
    <property type="match status" value="1"/>
</dbReference>
<comment type="pathway">
    <text evidence="1">Nucleotide-sugar biosynthesis; UDP-alpha-D-glucuronate biosynthesis; UDP-alpha-D-glucuronate from UDP-alpha-D-glucose: step 1/1.</text>
</comment>
<dbReference type="Proteomes" id="UP000001449">
    <property type="component" value="Chromosome 1"/>
</dbReference>
<dbReference type="InterPro" id="IPR008927">
    <property type="entry name" value="6-PGluconate_DH-like_C_sf"/>
</dbReference>
<dbReference type="InterPro" id="IPR028357">
    <property type="entry name" value="UDPglc_DH_bac"/>
</dbReference>
<reference evidence="12 13" key="1">
    <citation type="journal article" date="2004" name="Science">
        <title>The genome of the diatom Thalassiosira pseudonana: ecology, evolution, and metabolism.</title>
        <authorList>
            <person name="Armbrust E.V."/>
            <person name="Berges J.A."/>
            <person name="Bowler C."/>
            <person name="Green B.R."/>
            <person name="Martinez D."/>
            <person name="Putnam N.H."/>
            <person name="Zhou S."/>
            <person name="Allen A.E."/>
            <person name="Apt K.E."/>
            <person name="Bechner M."/>
            <person name="Brzezinski M.A."/>
            <person name="Chaal B.K."/>
            <person name="Chiovitti A."/>
            <person name="Davis A.K."/>
            <person name="Demarest M.S."/>
            <person name="Detter J.C."/>
            <person name="Glavina T."/>
            <person name="Goodstein D."/>
            <person name="Hadi M.Z."/>
            <person name="Hellsten U."/>
            <person name="Hildebrand M."/>
            <person name="Jenkins B.D."/>
            <person name="Jurka J."/>
            <person name="Kapitonov V.V."/>
            <person name="Kroger N."/>
            <person name="Lau W.W."/>
            <person name="Lane T.W."/>
            <person name="Larimer F.W."/>
            <person name="Lippmeier J.C."/>
            <person name="Lucas S."/>
            <person name="Medina M."/>
            <person name="Montsant A."/>
            <person name="Obornik M."/>
            <person name="Parker M.S."/>
            <person name="Palenik B."/>
            <person name="Pazour G.J."/>
            <person name="Richardson P.M."/>
            <person name="Rynearson T.A."/>
            <person name="Saito M.A."/>
            <person name="Schwartz D.C."/>
            <person name="Thamatrakoln K."/>
            <person name="Valentin K."/>
            <person name="Vardi A."/>
            <person name="Wilkerson F.P."/>
            <person name="Rokhsar D.S."/>
        </authorList>
    </citation>
    <scope>NUCLEOTIDE SEQUENCE [LARGE SCALE GENOMIC DNA]</scope>
    <source>
        <strain evidence="12 13">CCMP1335</strain>
    </source>
</reference>
<dbReference type="GeneID" id="7451455"/>
<evidence type="ECO:0000313" key="12">
    <source>
        <dbReference type="EMBL" id="EED96411.1"/>
    </source>
</evidence>
<dbReference type="Pfam" id="PF03720">
    <property type="entry name" value="UDPG_MGDP_dh_C"/>
    <property type="match status" value="1"/>
</dbReference>